<dbReference type="GO" id="GO:0003676">
    <property type="term" value="F:nucleic acid binding"/>
    <property type="evidence" value="ECO:0007669"/>
    <property type="project" value="InterPro"/>
</dbReference>
<dbReference type="PANTHER" id="PTHR48167:SF2">
    <property type="entry name" value="EXPRESSED PROTEIN"/>
    <property type="match status" value="1"/>
</dbReference>
<comment type="caution">
    <text evidence="1">The sequence shown here is derived from an EMBL/GenBank/DDBJ whole genome shotgun (WGS) entry which is preliminary data.</text>
</comment>
<dbReference type="AlphaFoldDB" id="A0AAE2CS37"/>
<keyword evidence="2" id="KW-1185">Reference proteome</keyword>
<dbReference type="PANTHER" id="PTHR48167">
    <property type="entry name" value="EXPRESSED PROTEIN"/>
    <property type="match status" value="1"/>
</dbReference>
<dbReference type="Proteomes" id="UP001293254">
    <property type="component" value="Unassembled WGS sequence"/>
</dbReference>
<dbReference type="InterPro" id="IPR035979">
    <property type="entry name" value="RBD_domain_sf"/>
</dbReference>
<accession>A0AAE2CS37</accession>
<name>A0AAE2CS37_9LAMI</name>
<dbReference type="SUPFAM" id="SSF54928">
    <property type="entry name" value="RNA-binding domain, RBD"/>
    <property type="match status" value="1"/>
</dbReference>
<proteinExistence type="predicted"/>
<reference evidence="1" key="1">
    <citation type="submission" date="2020-06" db="EMBL/GenBank/DDBJ databases">
        <authorList>
            <person name="Li T."/>
            <person name="Hu X."/>
            <person name="Zhang T."/>
            <person name="Song X."/>
            <person name="Zhang H."/>
            <person name="Dai N."/>
            <person name="Sheng W."/>
            <person name="Hou X."/>
            <person name="Wei L."/>
        </authorList>
    </citation>
    <scope>NUCLEOTIDE SEQUENCE</scope>
    <source>
        <strain evidence="1">3651</strain>
        <tissue evidence="1">Leaf</tissue>
    </source>
</reference>
<protein>
    <submittedName>
        <fullName evidence="1">Uncharacterized protein</fullName>
    </submittedName>
</protein>
<organism evidence="1 2">
    <name type="scientific">Sesamum alatum</name>
    <dbReference type="NCBI Taxonomy" id="300844"/>
    <lineage>
        <taxon>Eukaryota</taxon>
        <taxon>Viridiplantae</taxon>
        <taxon>Streptophyta</taxon>
        <taxon>Embryophyta</taxon>
        <taxon>Tracheophyta</taxon>
        <taxon>Spermatophyta</taxon>
        <taxon>Magnoliopsida</taxon>
        <taxon>eudicotyledons</taxon>
        <taxon>Gunneridae</taxon>
        <taxon>Pentapetalae</taxon>
        <taxon>asterids</taxon>
        <taxon>lamiids</taxon>
        <taxon>Lamiales</taxon>
        <taxon>Pedaliaceae</taxon>
        <taxon>Sesamum</taxon>
    </lineage>
</organism>
<reference evidence="1" key="2">
    <citation type="journal article" date="2024" name="Plant">
        <title>Genomic evolution and insights into agronomic trait innovations of Sesamum species.</title>
        <authorList>
            <person name="Miao H."/>
            <person name="Wang L."/>
            <person name="Qu L."/>
            <person name="Liu H."/>
            <person name="Sun Y."/>
            <person name="Le M."/>
            <person name="Wang Q."/>
            <person name="Wei S."/>
            <person name="Zheng Y."/>
            <person name="Lin W."/>
            <person name="Duan Y."/>
            <person name="Cao H."/>
            <person name="Xiong S."/>
            <person name="Wang X."/>
            <person name="Wei L."/>
            <person name="Li C."/>
            <person name="Ma Q."/>
            <person name="Ju M."/>
            <person name="Zhao R."/>
            <person name="Li G."/>
            <person name="Mu C."/>
            <person name="Tian Q."/>
            <person name="Mei H."/>
            <person name="Zhang T."/>
            <person name="Gao T."/>
            <person name="Zhang H."/>
        </authorList>
    </citation>
    <scope>NUCLEOTIDE SEQUENCE</scope>
    <source>
        <strain evidence="1">3651</strain>
    </source>
</reference>
<sequence length="224" mass="25040">MSQLSRAAMKWSRLMETAQPNRRLPSTLFISQKLFSTEASGSSLGSADDQFLRTPGSGSVYGRVNNITKYTTKSDIINFLEGCNLNPDNVKVEYTRTYLPKSMMIAFPSSSAYDAAMKAINRKGRLLNMIRADKAQWDVTAPYDGKAILLHGIPRNALIDDVERFLSGCQYDSSSIQMFVRPTDQGPIRMGLIRFPSQALAMHAYITKNQGFCLNNQITLQVLH</sequence>
<dbReference type="EMBL" id="JACGWO010000003">
    <property type="protein sequence ID" value="KAK4432408.1"/>
    <property type="molecule type" value="Genomic_DNA"/>
</dbReference>
<gene>
    <name evidence="1" type="ORF">Salat_1002900</name>
</gene>
<evidence type="ECO:0000313" key="2">
    <source>
        <dbReference type="Proteomes" id="UP001293254"/>
    </source>
</evidence>
<evidence type="ECO:0000313" key="1">
    <source>
        <dbReference type="EMBL" id="KAK4432408.1"/>
    </source>
</evidence>